<dbReference type="Proteomes" id="UP000606499">
    <property type="component" value="Unassembled WGS sequence"/>
</dbReference>
<dbReference type="EC" id="3.2.2.15" evidence="2"/>
<dbReference type="Gene3D" id="3.40.470.10">
    <property type="entry name" value="Uracil-DNA glycosylase-like domain"/>
    <property type="match status" value="1"/>
</dbReference>
<dbReference type="GO" id="GO:0033958">
    <property type="term" value="F:DNA-deoxyinosine glycosylase activity"/>
    <property type="evidence" value="ECO:0007669"/>
    <property type="project" value="UniProtKB-EC"/>
</dbReference>
<evidence type="ECO:0000313" key="3">
    <source>
        <dbReference type="Proteomes" id="UP000606499"/>
    </source>
</evidence>
<dbReference type="SMART" id="SM00987">
    <property type="entry name" value="UreE_C"/>
    <property type="match status" value="1"/>
</dbReference>
<name>A0A923RVE0_9FIRM</name>
<dbReference type="CDD" id="cd10032">
    <property type="entry name" value="UDG-F6_HDG"/>
    <property type="match status" value="1"/>
</dbReference>
<proteinExistence type="predicted"/>
<feature type="domain" description="Uracil-DNA glycosylase-like" evidence="1">
    <location>
        <begin position="11"/>
        <end position="158"/>
    </location>
</feature>
<keyword evidence="2" id="KW-0326">Glycosidase</keyword>
<dbReference type="InterPro" id="IPR026353">
    <property type="entry name" value="Hypoxan-DNA_Glyclase"/>
</dbReference>
<evidence type="ECO:0000313" key="2">
    <source>
        <dbReference type="EMBL" id="MBC5724828.1"/>
    </source>
</evidence>
<protein>
    <submittedName>
        <fullName evidence="2">DNA-deoxyinosine glycosylase</fullName>
        <ecNumber evidence="2">3.2.2.15</ecNumber>
    </submittedName>
</protein>
<dbReference type="InterPro" id="IPR005122">
    <property type="entry name" value="Uracil-DNA_glycosylase-like"/>
</dbReference>
<dbReference type="EMBL" id="JACOPL010000004">
    <property type="protein sequence ID" value="MBC5724828.1"/>
    <property type="molecule type" value="Genomic_DNA"/>
</dbReference>
<gene>
    <name evidence="2" type="ORF">H8S45_05070</name>
</gene>
<dbReference type="AlphaFoldDB" id="A0A923RVE0"/>
<organism evidence="2 3">
    <name type="scientific">Agathobaculum faecis</name>
    <dbReference type="NCBI Taxonomy" id="2763013"/>
    <lineage>
        <taxon>Bacteria</taxon>
        <taxon>Bacillati</taxon>
        <taxon>Bacillota</taxon>
        <taxon>Clostridia</taxon>
        <taxon>Eubacteriales</taxon>
        <taxon>Butyricicoccaceae</taxon>
        <taxon>Agathobaculum</taxon>
    </lineage>
</organism>
<dbReference type="InterPro" id="IPR036895">
    <property type="entry name" value="Uracil-DNA_glycosylase-like_sf"/>
</dbReference>
<dbReference type="Pfam" id="PF03167">
    <property type="entry name" value="UDG"/>
    <property type="match status" value="1"/>
</dbReference>
<comment type="caution">
    <text evidence="2">The sequence shown here is derived from an EMBL/GenBank/DDBJ whole genome shotgun (WGS) entry which is preliminary data.</text>
</comment>
<dbReference type="RefSeq" id="WP_054326275.1">
    <property type="nucleotide sequence ID" value="NZ_JACOPL010000004.1"/>
</dbReference>
<keyword evidence="3" id="KW-1185">Reference proteome</keyword>
<accession>A0A923RVE0</accession>
<keyword evidence="2" id="KW-0378">Hydrolase</keyword>
<reference evidence="2" key="1">
    <citation type="submission" date="2020-08" db="EMBL/GenBank/DDBJ databases">
        <title>Genome public.</title>
        <authorList>
            <person name="Liu C."/>
            <person name="Sun Q."/>
        </authorList>
    </citation>
    <scope>NUCLEOTIDE SEQUENCE</scope>
    <source>
        <strain evidence="2">NSJ-28</strain>
    </source>
</reference>
<sequence length="161" mass="18257">MKTQTVVHNFPPLYDSESRVLLLGSIPSPKSRELRFFYGHPQNRFWRVLSAVLGEQPPQTIEEKRAMCLRHHIALWDTIARCDIAGASDTSIKNAVPNDIGRLLRESKIERIFATGGKSAELYRKLIEPQTHVPITQLPSTSPANAAWSLERLIEAYRVIL</sequence>
<dbReference type="SUPFAM" id="SSF52141">
    <property type="entry name" value="Uracil-DNA glycosylase-like"/>
    <property type="match status" value="1"/>
</dbReference>
<dbReference type="NCBIfam" id="TIGR04274">
    <property type="entry name" value="hypoxanDNAglyco"/>
    <property type="match status" value="1"/>
</dbReference>
<dbReference type="SMART" id="SM00986">
    <property type="entry name" value="UDG"/>
    <property type="match status" value="1"/>
</dbReference>
<evidence type="ECO:0000259" key="1">
    <source>
        <dbReference type="SMART" id="SM00986"/>
    </source>
</evidence>